<evidence type="ECO:0008006" key="4">
    <source>
        <dbReference type="Google" id="ProtNLM"/>
    </source>
</evidence>
<feature type="transmembrane region" description="Helical" evidence="1">
    <location>
        <begin position="17"/>
        <end position="39"/>
    </location>
</feature>
<gene>
    <name evidence="2" type="ORF">AB1300_08140</name>
</gene>
<proteinExistence type="predicted"/>
<reference evidence="2 3" key="1">
    <citation type="submission" date="2024-07" db="EMBL/GenBank/DDBJ databases">
        <title>Characterization of a bacterium isolated from hydrolysated instant sea cucumber by whole-genome sequencing and metabolomics.</title>
        <authorList>
            <person name="Luo X."/>
            <person name="Zhang Z."/>
            <person name="Zheng Z."/>
            <person name="Zhang W."/>
            <person name="Ming T."/>
            <person name="Jiao L."/>
            <person name="Su X."/>
            <person name="Kong F."/>
            <person name="Xu J."/>
        </authorList>
    </citation>
    <scope>NUCLEOTIDE SEQUENCE [LARGE SCALE GENOMIC DNA]</scope>
    <source>
        <strain evidence="2 3">XL-2024</strain>
    </source>
</reference>
<keyword evidence="1" id="KW-0472">Membrane</keyword>
<evidence type="ECO:0000313" key="3">
    <source>
        <dbReference type="Proteomes" id="UP001558534"/>
    </source>
</evidence>
<organism evidence="2 3">
    <name type="scientific">Lysinibacillus xylanilyticus</name>
    <dbReference type="NCBI Taxonomy" id="582475"/>
    <lineage>
        <taxon>Bacteria</taxon>
        <taxon>Bacillati</taxon>
        <taxon>Bacillota</taxon>
        <taxon>Bacilli</taxon>
        <taxon>Bacillales</taxon>
        <taxon>Bacillaceae</taxon>
        <taxon>Lysinibacillus</taxon>
    </lineage>
</organism>
<name>A0ABV3VW24_9BACI</name>
<dbReference type="RefSeq" id="WP_368636019.1">
    <property type="nucleotide sequence ID" value="NZ_JBFRHK010000004.1"/>
</dbReference>
<accession>A0ABV3VW24</accession>
<evidence type="ECO:0000256" key="1">
    <source>
        <dbReference type="SAM" id="Phobius"/>
    </source>
</evidence>
<comment type="caution">
    <text evidence="2">The sequence shown here is derived from an EMBL/GenBank/DDBJ whole genome shotgun (WGS) entry which is preliminary data.</text>
</comment>
<keyword evidence="3" id="KW-1185">Reference proteome</keyword>
<dbReference type="Proteomes" id="UP001558534">
    <property type="component" value="Unassembled WGS sequence"/>
</dbReference>
<evidence type="ECO:0000313" key="2">
    <source>
        <dbReference type="EMBL" id="MEX3745105.1"/>
    </source>
</evidence>
<keyword evidence="1" id="KW-1133">Transmembrane helix</keyword>
<keyword evidence="1" id="KW-0812">Transmembrane</keyword>
<feature type="transmembrane region" description="Helical" evidence="1">
    <location>
        <begin position="51"/>
        <end position="72"/>
    </location>
</feature>
<dbReference type="EMBL" id="JBFRHK010000004">
    <property type="protein sequence ID" value="MEX3745105.1"/>
    <property type="molecule type" value="Genomic_DNA"/>
</dbReference>
<protein>
    <recommendedName>
        <fullName evidence="4">EamA domain-containing protein</fullName>
    </recommendedName>
</protein>
<sequence length="108" mass="12221">MLIVQFALVAAINESNAVLFTLLQFLEPIFIIAFVSLSLNKWPLKYQVIRIIVTLKGLFLLLTNALFEILLVSKKVSLWGVAVDHIVFCTSDERKECTSCCRLGNAYR</sequence>